<dbReference type="PANTHER" id="PTHR36966">
    <property type="entry name" value="REP-ASSOCIATED TYROSINE TRANSPOSASE"/>
    <property type="match status" value="1"/>
</dbReference>
<dbReference type="InterPro" id="IPR052715">
    <property type="entry name" value="RAYT_transposase"/>
</dbReference>
<dbReference type="Proteomes" id="UP001224083">
    <property type="component" value="Unassembled WGS sequence"/>
</dbReference>
<reference evidence="2 3" key="1">
    <citation type="submission" date="2022-12" db="EMBL/GenBank/DDBJ databases">
        <title>Genome sequence of Pasteurellaceae Bisgaard Taxon 45.</title>
        <authorList>
            <person name="Foggin C."/>
            <person name="Rosen L.E."/>
            <person name="Henton M."/>
            <person name="Buys A."/>
            <person name="Floyd T."/>
            <person name="Turner A.D."/>
            <person name="Tarbin J."/>
            <person name="Lloyd A.S."/>
            <person name="Chaitezvi C."/>
            <person name="Ellis R.J."/>
            <person name="Roberts H.C."/>
            <person name="Dastjerdi A."/>
            <person name="Nunez A."/>
            <person name="Van Vliet A.H."/>
            <person name="Steinbach F."/>
        </authorList>
    </citation>
    <scope>NUCLEOTIDE SEQUENCE [LARGE SCALE GENOMIC DNA]</scope>
    <source>
        <strain evidence="2 3">VF20HR</strain>
    </source>
</reference>
<sequence length="177" mass="21114">MNNPEGIYFVSFATVYWVDVFVREIYFEAIIKALAFCCKEKGMILYGYCIMPSHIHLLFQAKEKNPMALLQSFKKFTAKALLKLISENQQESRKEWLLWMFERAGKKRANIQKYQFWQHHNQPIEIYSEKYFDQKLDYIHQNPVVSGFVSQAEDWKYSSAKNYVNCQDIVLEIEKLI</sequence>
<evidence type="ECO:0000259" key="1">
    <source>
        <dbReference type="SMART" id="SM01321"/>
    </source>
</evidence>
<proteinExistence type="predicted"/>
<dbReference type="Gene3D" id="3.30.70.1290">
    <property type="entry name" value="Transposase IS200-like"/>
    <property type="match status" value="1"/>
</dbReference>
<evidence type="ECO:0000313" key="3">
    <source>
        <dbReference type="Proteomes" id="UP001224083"/>
    </source>
</evidence>
<dbReference type="NCBIfam" id="NF047646">
    <property type="entry name" value="REP_Tyr_transpos"/>
    <property type="match status" value="1"/>
</dbReference>
<gene>
    <name evidence="2" type="ORF">O7M46_01830</name>
</gene>
<name>A0ABT9KEV9_9PAST</name>
<organism evidence="2 3">
    <name type="scientific">Bisgaard Taxon 45</name>
    <dbReference type="NCBI Taxonomy" id="304289"/>
    <lineage>
        <taxon>Bacteria</taxon>
        <taxon>Pseudomonadati</taxon>
        <taxon>Pseudomonadota</taxon>
        <taxon>Gammaproteobacteria</taxon>
        <taxon>Pasteurellales</taxon>
        <taxon>Pasteurellaceae</taxon>
    </lineage>
</organism>
<feature type="domain" description="Transposase IS200-like" evidence="1">
    <location>
        <begin position="3"/>
        <end position="142"/>
    </location>
</feature>
<dbReference type="InterPro" id="IPR036515">
    <property type="entry name" value="Transposase_17_sf"/>
</dbReference>
<dbReference type="SMART" id="SM01321">
    <property type="entry name" value="Y1_Tnp"/>
    <property type="match status" value="1"/>
</dbReference>
<evidence type="ECO:0000313" key="2">
    <source>
        <dbReference type="EMBL" id="MDP9499691.1"/>
    </source>
</evidence>
<dbReference type="Pfam" id="PF01797">
    <property type="entry name" value="Y1_Tnp"/>
    <property type="match status" value="1"/>
</dbReference>
<dbReference type="PANTHER" id="PTHR36966:SF1">
    <property type="entry name" value="REP-ASSOCIATED TYROSINE TRANSPOSASE"/>
    <property type="match status" value="1"/>
</dbReference>
<comment type="caution">
    <text evidence="2">The sequence shown here is derived from an EMBL/GenBank/DDBJ whole genome shotgun (WGS) entry which is preliminary data.</text>
</comment>
<dbReference type="EMBL" id="JAQAHH010000003">
    <property type="protein sequence ID" value="MDP9499691.1"/>
    <property type="molecule type" value="Genomic_DNA"/>
</dbReference>
<keyword evidence="3" id="KW-1185">Reference proteome</keyword>
<dbReference type="SUPFAM" id="SSF143422">
    <property type="entry name" value="Transposase IS200-like"/>
    <property type="match status" value="1"/>
</dbReference>
<dbReference type="InterPro" id="IPR002686">
    <property type="entry name" value="Transposase_17"/>
</dbReference>
<protein>
    <submittedName>
        <fullName evidence="2">Transposase</fullName>
    </submittedName>
</protein>
<accession>A0ABT9KEV9</accession>